<evidence type="ECO:0000313" key="2">
    <source>
        <dbReference type="Proteomes" id="UP001501257"/>
    </source>
</evidence>
<reference evidence="2" key="1">
    <citation type="journal article" date="2019" name="Int. J. Syst. Evol. Microbiol.">
        <title>The Global Catalogue of Microorganisms (GCM) 10K type strain sequencing project: providing services to taxonomists for standard genome sequencing and annotation.</title>
        <authorList>
            <consortium name="The Broad Institute Genomics Platform"/>
            <consortium name="The Broad Institute Genome Sequencing Center for Infectious Disease"/>
            <person name="Wu L."/>
            <person name="Ma J."/>
        </authorList>
    </citation>
    <scope>NUCLEOTIDE SEQUENCE [LARGE SCALE GENOMIC DNA]</scope>
    <source>
        <strain evidence="2">JCM 18952</strain>
    </source>
</reference>
<dbReference type="EMBL" id="BAABLK010000090">
    <property type="protein sequence ID" value="GAA5228794.1"/>
    <property type="molecule type" value="Genomic_DNA"/>
</dbReference>
<gene>
    <name evidence="1" type="ORF">GCM10025778_33330</name>
</gene>
<keyword evidence="2" id="KW-1185">Reference proteome</keyword>
<organism evidence="1 2">
    <name type="scientific">Paeniglutamicibacter antarcticus</name>
    <dbReference type="NCBI Taxonomy" id="494023"/>
    <lineage>
        <taxon>Bacteria</taxon>
        <taxon>Bacillati</taxon>
        <taxon>Actinomycetota</taxon>
        <taxon>Actinomycetes</taxon>
        <taxon>Micrococcales</taxon>
        <taxon>Micrococcaceae</taxon>
        <taxon>Paeniglutamicibacter</taxon>
    </lineage>
</organism>
<protein>
    <submittedName>
        <fullName evidence="1">Uncharacterized protein</fullName>
    </submittedName>
</protein>
<proteinExistence type="predicted"/>
<name>A0ABP9TPX7_9MICC</name>
<accession>A0ABP9TPX7</accession>
<dbReference type="Proteomes" id="UP001501257">
    <property type="component" value="Unassembled WGS sequence"/>
</dbReference>
<evidence type="ECO:0000313" key="1">
    <source>
        <dbReference type="EMBL" id="GAA5228794.1"/>
    </source>
</evidence>
<dbReference type="RefSeq" id="WP_345469006.1">
    <property type="nucleotide sequence ID" value="NZ_BAABLK010000090.1"/>
</dbReference>
<sequence length="77" mass="8860">MQRNTVVQAWERLTLDPLASDSTCHGMKGDLEFAAHHGTTHRRRQYELSNGARIWFYVEGKTVALFDVHTHHPNSTK</sequence>
<comment type="caution">
    <text evidence="1">The sequence shown here is derived from an EMBL/GenBank/DDBJ whole genome shotgun (WGS) entry which is preliminary data.</text>
</comment>